<keyword evidence="9" id="KW-0472">Membrane</keyword>
<organism evidence="12 13">
    <name type="scientific">Mycetocola reblochoni REB411</name>
    <dbReference type="NCBI Taxonomy" id="1255698"/>
    <lineage>
        <taxon>Bacteria</taxon>
        <taxon>Bacillati</taxon>
        <taxon>Actinomycetota</taxon>
        <taxon>Actinomycetes</taxon>
        <taxon>Micrococcales</taxon>
        <taxon>Microbacteriaceae</taxon>
        <taxon>Mycetocola</taxon>
    </lineage>
</organism>
<dbReference type="InterPro" id="IPR023827">
    <property type="entry name" value="Peptidase_S8_Asp-AS"/>
</dbReference>
<feature type="active site" description="Charge relay system" evidence="5 6">
    <location>
        <position position="420"/>
    </location>
</feature>
<feature type="active site" description="Charge relay system" evidence="5 6">
    <location>
        <position position="221"/>
    </location>
</feature>
<feature type="signal peptide" evidence="10">
    <location>
        <begin position="1"/>
        <end position="20"/>
    </location>
</feature>
<evidence type="ECO:0000256" key="3">
    <source>
        <dbReference type="ARBA" id="ARBA00022801"/>
    </source>
</evidence>
<evidence type="ECO:0000259" key="11">
    <source>
        <dbReference type="Pfam" id="PF00082"/>
    </source>
</evidence>
<dbReference type="PROSITE" id="PS00138">
    <property type="entry name" value="SUBTILASE_SER"/>
    <property type="match status" value="1"/>
</dbReference>
<keyword evidence="3 6" id="KW-0378">Hydrolase</keyword>
<dbReference type="PANTHER" id="PTHR43806:SF11">
    <property type="entry name" value="CEREVISIN-RELATED"/>
    <property type="match status" value="1"/>
</dbReference>
<feature type="chain" id="PRO_5010298189" evidence="10">
    <location>
        <begin position="21"/>
        <end position="802"/>
    </location>
</feature>
<dbReference type="InterPro" id="IPR022398">
    <property type="entry name" value="Peptidase_S8_His-AS"/>
</dbReference>
<keyword evidence="9" id="KW-0812">Transmembrane</keyword>
<evidence type="ECO:0000256" key="2">
    <source>
        <dbReference type="ARBA" id="ARBA00022670"/>
    </source>
</evidence>
<dbReference type="PROSITE" id="PS51892">
    <property type="entry name" value="SUBTILASE"/>
    <property type="match status" value="1"/>
</dbReference>
<feature type="transmembrane region" description="Helical" evidence="9">
    <location>
        <begin position="775"/>
        <end position="793"/>
    </location>
</feature>
<dbReference type="Proteomes" id="UP000196778">
    <property type="component" value="Unassembled WGS sequence"/>
</dbReference>
<evidence type="ECO:0000256" key="6">
    <source>
        <dbReference type="PROSITE-ProRule" id="PRU01240"/>
    </source>
</evidence>
<keyword evidence="9" id="KW-1133">Transmembrane helix</keyword>
<dbReference type="PROSITE" id="PS00137">
    <property type="entry name" value="SUBTILASE_HIS"/>
    <property type="match status" value="1"/>
</dbReference>
<comment type="similarity">
    <text evidence="1 6 7">Belongs to the peptidase S8 family.</text>
</comment>
<keyword evidence="13" id="KW-1185">Reference proteome</keyword>
<evidence type="ECO:0000256" key="10">
    <source>
        <dbReference type="SAM" id="SignalP"/>
    </source>
</evidence>
<gene>
    <name evidence="12" type="ORF">FM119_02810</name>
</gene>
<feature type="active site" description="Charge relay system" evidence="5 6">
    <location>
        <position position="179"/>
    </location>
</feature>
<dbReference type="InterPro" id="IPR050131">
    <property type="entry name" value="Peptidase_S8_subtilisin-like"/>
</dbReference>
<evidence type="ECO:0000256" key="4">
    <source>
        <dbReference type="ARBA" id="ARBA00022825"/>
    </source>
</evidence>
<feature type="domain" description="Peptidase S8/S53" evidence="11">
    <location>
        <begin position="171"/>
        <end position="456"/>
    </location>
</feature>
<dbReference type="PROSITE" id="PS00136">
    <property type="entry name" value="SUBTILASE_ASP"/>
    <property type="match status" value="1"/>
</dbReference>
<evidence type="ECO:0000256" key="7">
    <source>
        <dbReference type="RuleBase" id="RU003355"/>
    </source>
</evidence>
<keyword evidence="10" id="KW-0732">Signal</keyword>
<dbReference type="GO" id="GO:0006508">
    <property type="term" value="P:proteolysis"/>
    <property type="evidence" value="ECO:0007669"/>
    <property type="project" value="UniProtKB-KW"/>
</dbReference>
<proteinExistence type="inferred from homology"/>
<sequence length="802" mass="78233">MCLGGLVVGALAFAPQTALAATPTAGGTTTTAGTTTPAAATASELAVADAEGAYNYVVLGAPGEAATGLVAEAVAAAGGVVLTAHPAIGVTVAQSASGDFLATIRAADAVESAGPTRSVPVNDAEVVAGGLAAIGQPGSETALAADPGETAQWDMTSIGALAAHEVSTGSRDVVVGVLDSGIEDTHPDLATQVDPALSAGCAVNGVVNTERASWIPTASDHGTHVAGTIAAAQNGEGIVGVAPDTTLASVKVVNDDGYIYPEYAVCGFMWAAEHGFDVTNNSYYVDPWEFWCQTDDTQAAGFEAVRRAVAYSEGEGVLNVAAAGNSNYDLANKTTDSTSPNDVPEDEFITDRPVSEGCYDIPTELDGVVTVASVAQNAEGVISRSSFSNYGEGVIDIAAPGSRILSTVVGGGYGLKSGTSMASPHVAGVAALLKSVHPDAGPEALRQYLAEQATPLACPADAGAACADEDGSPFYGAGLVNAFAAVTEGVVAEPTAAADRENVAAGSPFTVLAANLTADSDTTLTDAEGTVLATGRTDSSGSVSLSGVLPLTTATGSATLTVTDGAGRSATVTITVTAALAAPTVTAPTDGQTLDDGTVTVTGTAEPGAEVTVVINGVPSGQESGARSGLQSTAVAAGEQADPVEVDPETGEATVVVQADAEDGSFSAEVSAPDGDYTLTVSQRLADGTLSATSEPIAFTVAVAEVEPTTPPSEGGSDADGDDGSTDGSGDASGSGSADGTASPAPAGAGSSAGSGSGEGSSASGSLATTGAEPLTAAVLAALLLAAGLAGALRSRSLRRDG</sequence>
<feature type="compositionally biased region" description="Low complexity" evidence="8">
    <location>
        <begin position="726"/>
        <end position="750"/>
    </location>
</feature>
<dbReference type="InterPro" id="IPR015500">
    <property type="entry name" value="Peptidase_S8_subtilisin-rel"/>
</dbReference>
<keyword evidence="4 6" id="KW-0720">Serine protease</keyword>
<feature type="compositionally biased region" description="Polar residues" evidence="8">
    <location>
        <begin position="621"/>
        <end position="634"/>
    </location>
</feature>
<evidence type="ECO:0000313" key="12">
    <source>
        <dbReference type="EMBL" id="SJN21479.1"/>
    </source>
</evidence>
<dbReference type="InterPro" id="IPR013783">
    <property type="entry name" value="Ig-like_fold"/>
</dbReference>
<dbReference type="SUPFAM" id="SSF52743">
    <property type="entry name" value="Subtilisin-like"/>
    <property type="match status" value="1"/>
</dbReference>
<evidence type="ECO:0000256" key="1">
    <source>
        <dbReference type="ARBA" id="ARBA00011073"/>
    </source>
</evidence>
<dbReference type="Pfam" id="PF00082">
    <property type="entry name" value="Peptidase_S8"/>
    <property type="match status" value="1"/>
</dbReference>
<accession>A0A1R4IP35</accession>
<dbReference type="PANTHER" id="PTHR43806">
    <property type="entry name" value="PEPTIDASE S8"/>
    <property type="match status" value="1"/>
</dbReference>
<evidence type="ECO:0000256" key="8">
    <source>
        <dbReference type="SAM" id="MobiDB-lite"/>
    </source>
</evidence>
<dbReference type="GO" id="GO:0004252">
    <property type="term" value="F:serine-type endopeptidase activity"/>
    <property type="evidence" value="ECO:0007669"/>
    <property type="project" value="UniProtKB-UniRule"/>
</dbReference>
<dbReference type="Gene3D" id="3.40.50.200">
    <property type="entry name" value="Peptidase S8/S53 domain"/>
    <property type="match status" value="1"/>
</dbReference>
<feature type="region of interest" description="Disordered" evidence="8">
    <location>
        <begin position="705"/>
        <end position="769"/>
    </location>
</feature>
<dbReference type="EMBL" id="FUKR01000017">
    <property type="protein sequence ID" value="SJN21479.1"/>
    <property type="molecule type" value="Genomic_DNA"/>
</dbReference>
<dbReference type="GO" id="GO:0005975">
    <property type="term" value="P:carbohydrate metabolic process"/>
    <property type="evidence" value="ECO:0007669"/>
    <property type="project" value="UniProtKB-ARBA"/>
</dbReference>
<dbReference type="InterPro" id="IPR023828">
    <property type="entry name" value="Peptidase_S8_Ser-AS"/>
</dbReference>
<evidence type="ECO:0000256" key="5">
    <source>
        <dbReference type="PIRSR" id="PIRSR615500-1"/>
    </source>
</evidence>
<dbReference type="Gene3D" id="2.60.40.10">
    <property type="entry name" value="Immunoglobulins"/>
    <property type="match status" value="1"/>
</dbReference>
<name>A0A1R4IP35_9MICO</name>
<evidence type="ECO:0000313" key="13">
    <source>
        <dbReference type="Proteomes" id="UP000196778"/>
    </source>
</evidence>
<feature type="region of interest" description="Disordered" evidence="8">
    <location>
        <begin position="621"/>
        <end position="651"/>
    </location>
</feature>
<dbReference type="InterPro" id="IPR036852">
    <property type="entry name" value="Peptidase_S8/S53_dom_sf"/>
</dbReference>
<dbReference type="AlphaFoldDB" id="A0A1R4IP35"/>
<keyword evidence="2 6" id="KW-0645">Protease</keyword>
<evidence type="ECO:0000256" key="9">
    <source>
        <dbReference type="SAM" id="Phobius"/>
    </source>
</evidence>
<dbReference type="InterPro" id="IPR000209">
    <property type="entry name" value="Peptidase_S8/S53_dom"/>
</dbReference>
<protein>
    <submittedName>
        <fullName evidence="12">Secreted subtilisin-like protease</fullName>
    </submittedName>
</protein>
<reference evidence="13" key="1">
    <citation type="submission" date="2017-02" db="EMBL/GenBank/DDBJ databases">
        <authorList>
            <person name="Dridi B."/>
        </authorList>
    </citation>
    <scope>NUCLEOTIDE SEQUENCE [LARGE SCALE GENOMIC DNA]</scope>
    <source>
        <strain evidence="13">EB411</strain>
    </source>
</reference>
<dbReference type="PRINTS" id="PR00723">
    <property type="entry name" value="SUBTILISIN"/>
</dbReference>